<reference evidence="1" key="1">
    <citation type="submission" date="2017-02" db="UniProtKB">
        <authorList>
            <consortium name="WormBaseParasite"/>
        </authorList>
    </citation>
    <scope>IDENTIFICATION</scope>
</reference>
<proteinExistence type="predicted"/>
<organism evidence="1">
    <name type="scientific">Haemonchus placei</name>
    <name type="common">Barber's pole worm</name>
    <dbReference type="NCBI Taxonomy" id="6290"/>
    <lineage>
        <taxon>Eukaryota</taxon>
        <taxon>Metazoa</taxon>
        <taxon>Ecdysozoa</taxon>
        <taxon>Nematoda</taxon>
        <taxon>Chromadorea</taxon>
        <taxon>Rhabditida</taxon>
        <taxon>Rhabditina</taxon>
        <taxon>Rhabditomorpha</taxon>
        <taxon>Strongyloidea</taxon>
        <taxon>Trichostrongylidae</taxon>
        <taxon>Haemonchus</taxon>
    </lineage>
</organism>
<accession>A0A0N4VXC0</accession>
<evidence type="ECO:0000313" key="1">
    <source>
        <dbReference type="WBParaSite" id="HPLM_0000194001-mRNA-1"/>
    </source>
</evidence>
<dbReference type="WBParaSite" id="HPLM_0000194001-mRNA-1">
    <property type="protein sequence ID" value="HPLM_0000194001-mRNA-1"/>
    <property type="gene ID" value="HPLM_0000194001"/>
</dbReference>
<dbReference type="AlphaFoldDB" id="A0A0N4VXC0"/>
<sequence length="37" mass="4383">LFRSQIPFELYSLLPQNYKHCGAYWSEDWSDQSSTNA</sequence>
<name>A0A0N4VXC0_HAEPC</name>
<protein>
    <submittedName>
        <fullName evidence="1">Polyprotein</fullName>
    </submittedName>
</protein>